<gene>
    <name evidence="10" type="ORF">PoB_003361400</name>
</gene>
<name>A0AAV4ALJ5_9GAST</name>
<comment type="caution">
    <text evidence="10">The sequence shown here is derived from an EMBL/GenBank/DDBJ whole genome shotgun (WGS) entry which is preliminary data.</text>
</comment>
<evidence type="ECO:0000256" key="2">
    <source>
        <dbReference type="ARBA" id="ARBA00022737"/>
    </source>
</evidence>
<feature type="region of interest" description="Disordered" evidence="6">
    <location>
        <begin position="2397"/>
        <end position="2419"/>
    </location>
</feature>
<evidence type="ECO:0000313" key="10">
    <source>
        <dbReference type="EMBL" id="GFO07109.1"/>
    </source>
</evidence>
<feature type="repeat" description="CSPG" evidence="5">
    <location>
        <begin position="1367"/>
        <end position="1459"/>
    </location>
</feature>
<feature type="repeat" description="CSPG" evidence="5">
    <location>
        <begin position="1256"/>
        <end position="1349"/>
    </location>
</feature>
<dbReference type="Proteomes" id="UP000735302">
    <property type="component" value="Unassembled WGS sequence"/>
</dbReference>
<dbReference type="PROSITE" id="PS50025">
    <property type="entry name" value="LAM_G_DOMAIN"/>
    <property type="match status" value="2"/>
</dbReference>
<keyword evidence="3" id="KW-0325">Glycoprotein</keyword>
<reference evidence="10 11" key="1">
    <citation type="journal article" date="2021" name="Elife">
        <title>Chloroplast acquisition without the gene transfer in kleptoplastic sea slugs, Plakobranchus ocellatus.</title>
        <authorList>
            <person name="Maeda T."/>
            <person name="Takahashi S."/>
            <person name="Yoshida T."/>
            <person name="Shimamura S."/>
            <person name="Takaki Y."/>
            <person name="Nagai Y."/>
            <person name="Toyoda A."/>
            <person name="Suzuki Y."/>
            <person name="Arimoto A."/>
            <person name="Ishii H."/>
            <person name="Satoh N."/>
            <person name="Nishiyama T."/>
            <person name="Hasebe M."/>
            <person name="Maruyama T."/>
            <person name="Minagawa J."/>
            <person name="Obokata J."/>
            <person name="Shigenobu S."/>
        </authorList>
    </citation>
    <scope>NUCLEOTIDE SEQUENCE [LARGE SCALE GENOMIC DNA]</scope>
</reference>
<accession>A0AAV4ALJ5</accession>
<evidence type="ECO:0000259" key="9">
    <source>
        <dbReference type="PROSITE" id="PS50025"/>
    </source>
</evidence>
<keyword evidence="2" id="KW-0677">Repeat</keyword>
<feature type="region of interest" description="Disordered" evidence="6">
    <location>
        <begin position="2182"/>
        <end position="2229"/>
    </location>
</feature>
<dbReference type="PANTHER" id="PTHR45739:SF12">
    <property type="entry name" value="CHONDROITIN SULFATE PROTEOGLYCAN 4-LIKE ISOFORM X2"/>
    <property type="match status" value="1"/>
</dbReference>
<feature type="repeat" description="CSPG" evidence="5">
    <location>
        <begin position="441"/>
        <end position="534"/>
    </location>
</feature>
<feature type="repeat" description="CSPG" evidence="5">
    <location>
        <begin position="1484"/>
        <end position="1575"/>
    </location>
</feature>
<evidence type="ECO:0000313" key="11">
    <source>
        <dbReference type="Proteomes" id="UP000735302"/>
    </source>
</evidence>
<keyword evidence="1 8" id="KW-0732">Signal</keyword>
<proteinExistence type="predicted"/>
<dbReference type="Gene3D" id="2.60.120.200">
    <property type="match status" value="2"/>
</dbReference>
<dbReference type="CDD" id="cd00110">
    <property type="entry name" value="LamG"/>
    <property type="match status" value="2"/>
</dbReference>
<dbReference type="InterPro" id="IPR001791">
    <property type="entry name" value="Laminin_G"/>
</dbReference>
<evidence type="ECO:0000256" key="1">
    <source>
        <dbReference type="ARBA" id="ARBA00022729"/>
    </source>
</evidence>
<dbReference type="PANTHER" id="PTHR45739">
    <property type="entry name" value="MATRIX PROTEIN, PUTATIVE-RELATED"/>
    <property type="match status" value="1"/>
</dbReference>
<keyword evidence="7" id="KW-1133">Transmembrane helix</keyword>
<feature type="domain" description="Laminin G" evidence="9">
    <location>
        <begin position="214"/>
        <end position="391"/>
    </location>
</feature>
<dbReference type="SUPFAM" id="SSF49899">
    <property type="entry name" value="Concanavalin A-like lectins/glucanases"/>
    <property type="match status" value="2"/>
</dbReference>
<evidence type="ECO:0000256" key="4">
    <source>
        <dbReference type="PROSITE-ProRule" id="PRU00122"/>
    </source>
</evidence>
<keyword evidence="7" id="KW-0812">Transmembrane</keyword>
<evidence type="ECO:0000256" key="6">
    <source>
        <dbReference type="SAM" id="MobiDB-lite"/>
    </source>
</evidence>
<dbReference type="InterPro" id="IPR039005">
    <property type="entry name" value="CSPG_rpt"/>
</dbReference>
<dbReference type="GO" id="GO:0009653">
    <property type="term" value="P:anatomical structure morphogenesis"/>
    <property type="evidence" value="ECO:0007669"/>
    <property type="project" value="TreeGrafter"/>
</dbReference>
<keyword evidence="7" id="KW-0472">Membrane</keyword>
<feature type="signal peptide" evidence="8">
    <location>
        <begin position="1"/>
        <end position="22"/>
    </location>
</feature>
<feature type="chain" id="PRO_5043450174" evidence="8">
    <location>
        <begin position="23"/>
        <end position="2453"/>
    </location>
</feature>
<comment type="caution">
    <text evidence="4">Lacks conserved residue(s) required for the propagation of feature annotation.</text>
</comment>
<protein>
    <submittedName>
        <fullName evidence="10">Chondroitin sulfate proteoglycan 4-like</fullName>
    </submittedName>
</protein>
<feature type="domain" description="Laminin G" evidence="9">
    <location>
        <begin position="31"/>
        <end position="204"/>
    </location>
</feature>
<sequence>MKSTGIVTAFLLNSLCLLVVHTENAQKEGLEASFYGDSFAHSAFQDANQDISINLEFRTVGSEGLLLYAAGGTDYMLVQLNAGIIEARVNLGSGEAVAFSVRKVRLDDGLWHEIKITCMKGLLYLEVDGMGQDQLTTPGSFYALNIEFGVYLGGIGNPQHKFLNEKMRPFRGCLRKVVFNERNILNNIKGSKDAQSAFRVSWYCDSEFTAESGSEISLSHKTSFVAFPSFKGSDGVFSCDFKTKSPDAILLFNSGMGSTLKDFIAITLVDGKPKFLVNRGNGVTEVSLQNSVSDGKWHSVKVSISESSVAIQVDLEQNHTRFYLGGQSSLNLGSYLYMGGVDTEARSQIIQLGWLSASNASLVGCIRNIFVNSVMVSLQHVLVSRFIDVGCEWNFPCSQNPCIATAKCVDVGKREFKCECDQSSCVRNTSQQHTKDLPQLISSILSVRDIVVPKGDFKIINSNNIQVQDIYRDYFRQNNVVFLVKDAPQRGIVEIRDGTGNQNSFTWNDLRKNLVLYRHFGDSLTLDRIVLEVNLPPLQNGAINSYEFVLPVQIISRDHLQVKTPNGHVLGISPGGKMHITTAVLNVKSDTDAFLISFEVTYLHQTASYFELATVPDEPITSFTLFDIQMGHVWFQHKGDVMVYSNIRVTDVSKHLNDIVQLHFRKKDLEINMLNNTGIYMGYGSTHVITSQNLSFLAGSEFEELEVLYQVIQSPKHGVLQLHLKDSDWIDVQNFTQQNIDSNKVRYQHFPDDTYSNFDSFKFQVSSKSIQTQSQTFSIRFKAVILSIESNNNLVIHEHSYKNFSNKTLLVLCNIDNLDFHNIVYSVIRAPSKGRLYLAKHFITRSVDFDLLPPLKIDETFSQMDINRGLVYYKYNYPSIRKDSDYADLQASYFGYTIMVRVIIQYSPGNVGVQLINKGLKGVLEGSMKALSKQNLFIETDQYKNFTFSIIKNPSHGSLKLIDPKTSIVLQSEISSFITSQVVSGKVAYHHDDSEHDKDYFEFSVSPNVRETILELPEEIKDLIGTFPISIIMRNDNPPVRVSSKVFHVVTGQIKTITTQDLSFHDPDIDFDDSLLFYQRQKIPNGDILDKISEEEVFNFTQKDLMDGRLIFNHRGENFSRVPILVSDGQFFSNSIFEIQASKPFFNVIGNLHLEVENGQRATLNQDIIGIESNLDFKPEDGLFQLANVPKFGNLQVNGISNADFSFSDILKGIVKYHHWGKSSLTDVIDFIVTLKTFTTYAQVSIDIISFDTSGPPEIIHNQILTVNINQVQVITEQYLKVRHHGYLPGEINYIITGLPRHGHLIIGGRVIRAGSAPEFSQEDINNGHIVYASDTALHLTDKFTFDVGTETESLRNMEFLIETVPETIMVTHINVTVREGGRFIFNLSMFTQYKLMSASGPVFFNVDQAPMHGKLVLQIRDQNSQIRSFSSEDLLRKRVSYIHDDSESQNDMITIKADPQKSGMHPGEVLMVMITVEPVDDQPPRIVVNSGLNLWSGSLALLTRRQLQAVDLDSLSADIHYLVTVQPSNGHLAFLNNTFKPINSFTQLDLDSGDLVFAHKGAEYGSFRVKVIDTKNYGGSATVRVRARPVSITMANMRLIHAFPYSVQPITKQFLMAEVSASNFSHPIIFTLKNPRPLNGRLITRIGEQIEEIKSFTQDEVDQGKIYYQHTSTMLHWKETDRLFFDISTTYAEILRDQILSIDIAFSNINLDNYQELLKIKTKSVIEGEKVFISKDNFDSNWFAETIQNFKPDVTIFFSFESFAQHGQLLYKDQIFELGQEFTQDDLDSHLLVYKHDHSNTVTDQFLFGVKILVPRSHSEPELSVAGLNFNFSLVIEPINDGAFELVTRHPKISVLQGSEVVITPHNLTTLDLDTGPDGLEYVIITQPDNGMLVLDSAPQTPLWTFTQLDINKLGVIFKHDKSTKSSSSVYFKVSDKKHTPTYANLDILVQALYIEVKGDVFIPVLQGSPSVTLTPNHLNLQTNGDLSKVEYTILQETEFGRLIKQGKSALYFSQRDLEEGNIQYIQSPDSQGKDSFLMSVSLSDIQVVNRHILCRLVQKPLVRQGPLVAVDNSYVAITKASLDVSELAKLTNDDPQFRISNAPSHGNIMIRRRQRRQAGAESSFKTVSEFTFEDILFTRIYYVPHKKKNSASQDKFTYILSAKGVPPAKGELTIDLEEDLSSSGKIPQGSVTDPPLKNNGIIDGGSPDDGSTKSNSIVGNGEVNGLDEKEASLDPSLQEESDGDSDSFMIIIIVVVVVFLLLLAIFMTIFIWRKRQAKQRAAKELKLAAKPRPLISGPLQLEQPHMLMQSKSGNTNGNGDNENTEIPLLSSPADSHGAEAIAFISTSFSHGDGKSVAKKDGLYVNTAHIQEQQQQMSSQNNVSPDVTIVPTARLESEPSISEGTSERHSTITSGRGSSASGDLIEWTLTDPDLLQSCNLSTPALRHNQYWL</sequence>
<feature type="repeat" description="CSPG" evidence="5">
    <location>
        <begin position="911"/>
        <end position="1006"/>
    </location>
</feature>
<dbReference type="SMART" id="SM00282">
    <property type="entry name" value="LamG"/>
    <property type="match status" value="2"/>
</dbReference>
<feature type="transmembrane region" description="Helical" evidence="7">
    <location>
        <begin position="2250"/>
        <end position="2274"/>
    </location>
</feature>
<organism evidence="10 11">
    <name type="scientific">Plakobranchus ocellatus</name>
    <dbReference type="NCBI Taxonomy" id="259542"/>
    <lineage>
        <taxon>Eukaryota</taxon>
        <taxon>Metazoa</taxon>
        <taxon>Spiralia</taxon>
        <taxon>Lophotrochozoa</taxon>
        <taxon>Mollusca</taxon>
        <taxon>Gastropoda</taxon>
        <taxon>Heterobranchia</taxon>
        <taxon>Euthyneura</taxon>
        <taxon>Panpulmonata</taxon>
        <taxon>Sacoglossa</taxon>
        <taxon>Placobranchoidea</taxon>
        <taxon>Plakobranchidae</taxon>
        <taxon>Plakobranchus</taxon>
    </lineage>
</organism>
<evidence type="ECO:0000256" key="3">
    <source>
        <dbReference type="ARBA" id="ARBA00023180"/>
    </source>
</evidence>
<evidence type="ECO:0000256" key="8">
    <source>
        <dbReference type="SAM" id="SignalP"/>
    </source>
</evidence>
<feature type="compositionally biased region" description="Polar residues" evidence="6">
    <location>
        <begin position="2183"/>
        <end position="2193"/>
    </location>
</feature>
<dbReference type="Pfam" id="PF02210">
    <property type="entry name" value="Laminin_G_2"/>
    <property type="match status" value="2"/>
</dbReference>
<dbReference type="EMBL" id="BLXT01003835">
    <property type="protein sequence ID" value="GFO07109.1"/>
    <property type="molecule type" value="Genomic_DNA"/>
</dbReference>
<feature type="repeat" description="CSPG" evidence="5">
    <location>
        <begin position="1845"/>
        <end position="1936"/>
    </location>
</feature>
<feature type="compositionally biased region" description="Low complexity" evidence="6">
    <location>
        <begin position="2202"/>
        <end position="2211"/>
    </location>
</feature>
<dbReference type="PROSITE" id="PS51854">
    <property type="entry name" value="CSPG"/>
    <property type="match status" value="7"/>
</dbReference>
<feature type="repeat" description="CSPG" evidence="5">
    <location>
        <begin position="670"/>
        <end position="766"/>
    </location>
</feature>
<dbReference type="InterPro" id="IPR013320">
    <property type="entry name" value="ConA-like_dom_sf"/>
</dbReference>
<keyword evidence="11" id="KW-1185">Reference proteome</keyword>
<dbReference type="InterPro" id="IPR051561">
    <property type="entry name" value="FRAS1_ECM"/>
</dbReference>
<dbReference type="Pfam" id="PF16184">
    <property type="entry name" value="Cadherin_3"/>
    <property type="match status" value="11"/>
</dbReference>
<evidence type="ECO:0000256" key="7">
    <source>
        <dbReference type="SAM" id="Phobius"/>
    </source>
</evidence>
<evidence type="ECO:0000256" key="5">
    <source>
        <dbReference type="PROSITE-ProRule" id="PRU01201"/>
    </source>
</evidence>